<feature type="domain" description="Argininosuccinate lyase C-terminal" evidence="8">
    <location>
        <begin position="365"/>
        <end position="432"/>
    </location>
</feature>
<evidence type="ECO:0000256" key="5">
    <source>
        <dbReference type="HAMAP-Rule" id="MF_00006"/>
    </source>
</evidence>
<keyword evidence="10" id="KW-1185">Reference proteome</keyword>
<dbReference type="InterPro" id="IPR029419">
    <property type="entry name" value="Arg_succ_lyase_C"/>
</dbReference>
<evidence type="ECO:0000313" key="9">
    <source>
        <dbReference type="EMBL" id="KWT88349.1"/>
    </source>
</evidence>
<proteinExistence type="inferred from homology"/>
<dbReference type="CDD" id="cd01359">
    <property type="entry name" value="Argininosuccinate_lyase"/>
    <property type="match status" value="1"/>
</dbReference>
<reference evidence="9 10" key="1">
    <citation type="submission" date="2015-11" db="EMBL/GenBank/DDBJ databases">
        <authorList>
            <person name="Lin W."/>
        </authorList>
    </citation>
    <scope>NUCLEOTIDE SEQUENCE [LARGE SCALE GENOMIC DNA]</scope>
    <source>
        <strain evidence="9 10">HCH-1</strain>
    </source>
</reference>
<evidence type="ECO:0000256" key="2">
    <source>
        <dbReference type="ARBA" id="ARBA00004941"/>
    </source>
</evidence>
<dbReference type="PANTHER" id="PTHR43814:SF1">
    <property type="entry name" value="ARGININOSUCCINATE LYASE"/>
    <property type="match status" value="1"/>
</dbReference>
<evidence type="ECO:0000256" key="3">
    <source>
        <dbReference type="ARBA" id="ARBA00012338"/>
    </source>
</evidence>
<dbReference type="InterPro" id="IPR022761">
    <property type="entry name" value="Fumarate_lyase_N"/>
</dbReference>
<dbReference type="PRINTS" id="PR00145">
    <property type="entry name" value="ARGSUCLYASE"/>
</dbReference>
<dbReference type="InterPro" id="IPR020557">
    <property type="entry name" value="Fumarate_lyase_CS"/>
</dbReference>
<comment type="pathway">
    <text evidence="2 5">Amino-acid biosynthesis; L-arginine biosynthesis; L-arginine from L-ornithine and carbamoyl phosphate: step 3/3.</text>
</comment>
<dbReference type="InterPro" id="IPR009049">
    <property type="entry name" value="Argininosuccinate_lyase"/>
</dbReference>
<dbReference type="NCBIfam" id="TIGR00838">
    <property type="entry name" value="argH"/>
    <property type="match status" value="1"/>
</dbReference>
<keyword evidence="5" id="KW-0028">Amino-acid biosynthesis</keyword>
<feature type="coiled-coil region" evidence="6">
    <location>
        <begin position="56"/>
        <end position="83"/>
    </location>
</feature>
<dbReference type="Pfam" id="PF14698">
    <property type="entry name" value="ASL_C2"/>
    <property type="match status" value="1"/>
</dbReference>
<evidence type="ECO:0000256" key="6">
    <source>
        <dbReference type="SAM" id="Coils"/>
    </source>
</evidence>
<dbReference type="PRINTS" id="PR00149">
    <property type="entry name" value="FUMRATELYASE"/>
</dbReference>
<dbReference type="Gene3D" id="1.20.200.10">
    <property type="entry name" value="Fumarase/aspartase (Central domain)"/>
    <property type="match status" value="1"/>
</dbReference>
<protein>
    <recommendedName>
        <fullName evidence="3 5">Argininosuccinate lyase</fullName>
        <shortName evidence="5">ASAL</shortName>
        <ecNumber evidence="3 5">4.3.2.1</ecNumber>
    </recommendedName>
    <alternativeName>
        <fullName evidence="5">Arginosuccinase</fullName>
    </alternativeName>
</protein>
<comment type="caution">
    <text evidence="9">The sequence shown here is derived from an EMBL/GenBank/DDBJ whole genome shotgun (WGS) entry which is preliminary data.</text>
</comment>
<dbReference type="EC" id="4.3.2.1" evidence="3 5"/>
<dbReference type="PROSITE" id="PS00163">
    <property type="entry name" value="FUMARATE_LYASES"/>
    <property type="match status" value="1"/>
</dbReference>
<dbReference type="Gene3D" id="1.10.275.10">
    <property type="entry name" value="Fumarase/aspartase (N-terminal domain)"/>
    <property type="match status" value="1"/>
</dbReference>
<feature type="domain" description="Fumarate lyase N-terminal" evidence="7">
    <location>
        <begin position="7"/>
        <end position="302"/>
    </location>
</feature>
<gene>
    <name evidence="5" type="primary">argH</name>
    <name evidence="9" type="ORF">ASN18_1271</name>
</gene>
<dbReference type="GO" id="GO:0004056">
    <property type="term" value="F:argininosuccinate lyase activity"/>
    <property type="evidence" value="ECO:0007669"/>
    <property type="project" value="UniProtKB-EC"/>
</dbReference>
<evidence type="ECO:0000313" key="10">
    <source>
        <dbReference type="Proteomes" id="UP000060487"/>
    </source>
</evidence>
<organism evidence="9 10">
    <name type="scientific">Candidatus Magnetominusculus xianensis</name>
    <dbReference type="NCBI Taxonomy" id="1748249"/>
    <lineage>
        <taxon>Bacteria</taxon>
        <taxon>Pseudomonadati</taxon>
        <taxon>Nitrospirota</taxon>
        <taxon>Nitrospiria</taxon>
        <taxon>Nitrospirales</taxon>
        <taxon>Nitrospiraceae</taxon>
        <taxon>Candidatus Magnetominusculus</taxon>
    </lineage>
</organism>
<keyword evidence="6" id="KW-0175">Coiled coil</keyword>
<comment type="catalytic activity">
    <reaction evidence="1 5">
        <text>2-(N(omega)-L-arginino)succinate = fumarate + L-arginine</text>
        <dbReference type="Rhea" id="RHEA:24020"/>
        <dbReference type="ChEBI" id="CHEBI:29806"/>
        <dbReference type="ChEBI" id="CHEBI:32682"/>
        <dbReference type="ChEBI" id="CHEBI:57472"/>
        <dbReference type="EC" id="4.3.2.1"/>
    </reaction>
</comment>
<keyword evidence="5 9" id="KW-0456">Lyase</keyword>
<keyword evidence="5" id="KW-0963">Cytoplasm</keyword>
<dbReference type="HAMAP" id="MF_00006">
    <property type="entry name" value="Arg_succ_lyase"/>
    <property type="match status" value="1"/>
</dbReference>
<dbReference type="InterPro" id="IPR000362">
    <property type="entry name" value="Fumarate_lyase_fam"/>
</dbReference>
<dbReference type="InterPro" id="IPR008948">
    <property type="entry name" value="L-Aspartase-like"/>
</dbReference>
<dbReference type="Proteomes" id="UP000060487">
    <property type="component" value="Unassembled WGS sequence"/>
</dbReference>
<keyword evidence="4 5" id="KW-0055">Arginine biosynthesis</keyword>
<evidence type="ECO:0000256" key="1">
    <source>
        <dbReference type="ARBA" id="ARBA00000985"/>
    </source>
</evidence>
<evidence type="ECO:0000259" key="7">
    <source>
        <dbReference type="Pfam" id="PF00206"/>
    </source>
</evidence>
<name>A0ABR5SGD5_9BACT</name>
<dbReference type="SUPFAM" id="SSF48557">
    <property type="entry name" value="L-aspartase-like"/>
    <property type="match status" value="1"/>
</dbReference>
<dbReference type="EMBL" id="LNQR01000043">
    <property type="protein sequence ID" value="KWT88349.1"/>
    <property type="molecule type" value="Genomic_DNA"/>
</dbReference>
<accession>A0ABR5SGD5</accession>
<sequence length="461" mass="52909">MSKLWSGRFTEETAKSVEQFTESISFDKRLWADDIRGSIAHAEMLSKQGIITEEEAKEIIDRLREIEREIDNNKFEFDEALEDIHMNIEAALIKKYPEAGKKLHTARSRNDQVALDIRLYLQDLTEQRLLRLIIEFQKTLITVAQTNIDTIMPGYTHMQRAQPVTLAHHLLAYVEMFERDKERYTDALKRINTLPLGACALAGTTLNIDRKHTAELLKFSRIADNSIDAVSDRDFVIEFISNSSILMMHLSRMAEELVLWSTKEFSFIEISDAYTTGSSIMPQKKNPDVAELIRGKTGRVYGALVSILTTMKALPLAYNRDMQEDKEPLFDVIDTVTNVLHVINDMFKHIKFNKERLRKTAAEGFSLATDLAEYLVTKKMPFREAHEVTGNIVKYCIDNSKDLHELTIEGFKGFSDLIENDIYSRLTIEASVRGRKSFGGTGEVEEQIKRLRKKVGMERDE</sequence>
<comment type="subcellular location">
    <subcellularLocation>
        <location evidence="5">Cytoplasm</location>
    </subcellularLocation>
</comment>
<evidence type="ECO:0000256" key="4">
    <source>
        <dbReference type="ARBA" id="ARBA00022571"/>
    </source>
</evidence>
<dbReference type="PANTHER" id="PTHR43814">
    <property type="entry name" value="ARGININOSUCCINATE LYASE"/>
    <property type="match status" value="1"/>
</dbReference>
<dbReference type="Gene3D" id="1.10.40.30">
    <property type="entry name" value="Fumarase/aspartase (C-terminal domain)"/>
    <property type="match status" value="1"/>
</dbReference>
<evidence type="ECO:0000259" key="8">
    <source>
        <dbReference type="Pfam" id="PF14698"/>
    </source>
</evidence>
<dbReference type="Pfam" id="PF00206">
    <property type="entry name" value="Lyase_1"/>
    <property type="match status" value="1"/>
</dbReference>
<dbReference type="InterPro" id="IPR024083">
    <property type="entry name" value="Fumarase/histidase_N"/>
</dbReference>
<dbReference type="RefSeq" id="WP_085051911.1">
    <property type="nucleotide sequence ID" value="NZ_LNQR01000043.1"/>
</dbReference>
<comment type="similarity">
    <text evidence="5">Belongs to the lyase 1 family. Argininosuccinate lyase subfamily.</text>
</comment>